<name>A0ABS2LW63_9ACTN</name>
<evidence type="ECO:0000313" key="2">
    <source>
        <dbReference type="EMBL" id="MBM7492425.1"/>
    </source>
</evidence>
<feature type="compositionally biased region" description="Low complexity" evidence="1">
    <location>
        <begin position="316"/>
        <end position="326"/>
    </location>
</feature>
<feature type="region of interest" description="Disordered" evidence="1">
    <location>
        <begin position="292"/>
        <end position="670"/>
    </location>
</feature>
<feature type="compositionally biased region" description="Basic and acidic residues" evidence="1">
    <location>
        <begin position="472"/>
        <end position="486"/>
    </location>
</feature>
<feature type="region of interest" description="Disordered" evidence="1">
    <location>
        <begin position="774"/>
        <end position="810"/>
    </location>
</feature>
<organism evidence="2 3">
    <name type="scientific">Micromonospora luteifusca</name>
    <dbReference type="NCBI Taxonomy" id="709860"/>
    <lineage>
        <taxon>Bacteria</taxon>
        <taxon>Bacillati</taxon>
        <taxon>Actinomycetota</taxon>
        <taxon>Actinomycetes</taxon>
        <taxon>Micromonosporales</taxon>
        <taxon>Micromonosporaceae</taxon>
        <taxon>Micromonospora</taxon>
    </lineage>
</organism>
<proteinExistence type="predicted"/>
<protein>
    <recommendedName>
        <fullName evidence="4">Transposase</fullName>
    </recommendedName>
</protein>
<feature type="region of interest" description="Disordered" evidence="1">
    <location>
        <begin position="704"/>
        <end position="735"/>
    </location>
</feature>
<evidence type="ECO:0008006" key="4">
    <source>
        <dbReference type="Google" id="ProtNLM"/>
    </source>
</evidence>
<feature type="compositionally biased region" description="Pro residues" evidence="1">
    <location>
        <begin position="362"/>
        <end position="383"/>
    </location>
</feature>
<feature type="compositionally biased region" description="Low complexity" evidence="1">
    <location>
        <begin position="384"/>
        <end position="395"/>
    </location>
</feature>
<feature type="compositionally biased region" description="Basic and acidic residues" evidence="1">
    <location>
        <begin position="623"/>
        <end position="662"/>
    </location>
</feature>
<evidence type="ECO:0000313" key="3">
    <source>
        <dbReference type="Proteomes" id="UP000764837"/>
    </source>
</evidence>
<sequence length="810" mass="84258">MALVRVYCGLASADPADRPASAGSTLTSAVVDDAGRLLHVCEISDDAAGYAQLVALLVERSGGPSGAAIAADSDDHTVTSLLSAAGRPLAIADDDSVDDFAERFADDDSLEEMQSPPAERRAVGLARALQAGALSAVTLPAPRDLAGYKQVLAAHAALASGRHSAAVALREVLRELYPAALRAYPDPAEPVSLAVLDALPEPGMLGGTVARGREVSVAADAIAAHLAADGVADADEINEAVTALRVAISETPRRAAVNRALTSAVAETVRQAVASVRACDAGCEALVSALSSRVSTPAQAPGRRAAARRGESVGELTGLAGTAAGLRSVRPTPAAADPAPVLGRRSRPEPVPGNAPLASPRPLGPPPVAPAPVTPPPVAPAPMAPAAMAGPPASTLPGRTESIASRIDGPTNRPVSSPPPPPPGITPIAPAQRGTVPPAEAGEPFRPTLTTAAINHARAERQRTVIPPRPKTNGEPRQSHQQRPVDEPPTGGFSATDLSIPVPTARPGQESAPPGSRANWPLVNNPEDPADSSPNNPVAYSYGGSRGIDAPTDPGRADGRVTPPWLADDLPQEPPMLRLVEPPPLADRALREGLNPPADPHLETPPLRLVDREQAARNGRAAARTDRAAEHRPPPPVEHRPPTMEHRPPAMEHRPPPVEHRPPPIADEGDGDLLIFAQAKSAWFVGQAEESDLDWSTTADTGWQAAEQAARPAVGAETNAGLPKRVPQANLVPGSPLREERPLRIVRDAASLAENTTGYFRGWRRGQEIGGFAVGGRPGREAAGGWDFSRDHGDRDDDREYEYRSAGYQS</sequence>
<keyword evidence="3" id="KW-1185">Reference proteome</keyword>
<gene>
    <name evidence="2" type="ORF">JOD64_003647</name>
</gene>
<comment type="caution">
    <text evidence="2">The sequence shown here is derived from an EMBL/GenBank/DDBJ whole genome shotgun (WGS) entry which is preliminary data.</text>
</comment>
<feature type="compositionally biased region" description="Pro residues" evidence="1">
    <location>
        <begin position="416"/>
        <end position="425"/>
    </location>
</feature>
<reference evidence="2 3" key="1">
    <citation type="submission" date="2021-01" db="EMBL/GenBank/DDBJ databases">
        <title>Sequencing the genomes of 1000 actinobacteria strains.</title>
        <authorList>
            <person name="Klenk H.-P."/>
        </authorList>
    </citation>
    <scope>NUCLEOTIDE SEQUENCE [LARGE SCALE GENOMIC DNA]</scope>
    <source>
        <strain evidence="2 3">DSM 100204</strain>
    </source>
</reference>
<evidence type="ECO:0000256" key="1">
    <source>
        <dbReference type="SAM" id="MobiDB-lite"/>
    </source>
</evidence>
<feature type="compositionally biased region" description="Basic and acidic residues" evidence="1">
    <location>
        <begin position="788"/>
        <end position="803"/>
    </location>
</feature>
<accession>A0ABS2LW63</accession>
<dbReference type="Proteomes" id="UP000764837">
    <property type="component" value="Unassembled WGS sequence"/>
</dbReference>
<dbReference type="EMBL" id="JAFBBP010000001">
    <property type="protein sequence ID" value="MBM7492425.1"/>
    <property type="molecule type" value="Genomic_DNA"/>
</dbReference>